<feature type="chain" id="PRO_5018637031" evidence="1">
    <location>
        <begin position="22"/>
        <end position="462"/>
    </location>
</feature>
<accession>A0A3S0PC60</accession>
<dbReference type="EMBL" id="RYYU01000001">
    <property type="protein sequence ID" value="RUL60372.1"/>
    <property type="molecule type" value="Genomic_DNA"/>
</dbReference>
<sequence>MYATIAALFIALFAMPTMVQAETYDLKICGTAVTSDNCNDLSVIEGVRGTVKYDPVNKVLTLQDATISSSDYNAIVSFIDDLTIKVIDRNHLETTDKTTVIAYKPLSITGDGLLEVRSVDDSAIILESTNLTIQDCAVNAEGGKWGIAGKYGNNEKLSVINAMVKAIGKECGSICHIAELYLEDCNIFEPSIAWFNESEHAVVMNGEIVKSEVMILNYMVYNLKIYGEYVTYVNFNDLSVIDGVSGTVKYDPIARVLTLHDATISCYSGDAIHSNIDGLTIKIIGTNNITTENSSTVKAYKPMSIIGSGVLNVKSNAECAIYVEGTDLTIENCTVNAEGIDCGIAGLEGENEKLTIRNAKVTALGTEKGSIRDFSELNMIGCCITEPMGAWFSKSKHAVVLNGEIVKSKVVIDEIPAGVETPVSDNTGVQGTYTLSGIRLSGEPEDLPKGVYIVNGKKVVKP</sequence>
<evidence type="ECO:0000313" key="2">
    <source>
        <dbReference type="EMBL" id="RUL60372.1"/>
    </source>
</evidence>
<gene>
    <name evidence="2" type="ORF">EHV08_07790</name>
</gene>
<dbReference type="Proteomes" id="UP000278983">
    <property type="component" value="Unassembled WGS sequence"/>
</dbReference>
<evidence type="ECO:0000256" key="1">
    <source>
        <dbReference type="SAM" id="SignalP"/>
    </source>
</evidence>
<dbReference type="AlphaFoldDB" id="A0A3S0PC60"/>
<feature type="signal peptide" evidence="1">
    <location>
        <begin position="1"/>
        <end position="21"/>
    </location>
</feature>
<keyword evidence="1" id="KW-0732">Signal</keyword>
<evidence type="ECO:0000313" key="3">
    <source>
        <dbReference type="Proteomes" id="UP000278983"/>
    </source>
</evidence>
<organism evidence="2 3">
    <name type="scientific">Prevotella koreensis</name>
    <dbReference type="NCBI Taxonomy" id="2490854"/>
    <lineage>
        <taxon>Bacteria</taxon>
        <taxon>Pseudomonadati</taxon>
        <taxon>Bacteroidota</taxon>
        <taxon>Bacteroidia</taxon>
        <taxon>Bacteroidales</taxon>
        <taxon>Prevotellaceae</taxon>
        <taxon>Prevotella</taxon>
    </lineage>
</organism>
<comment type="caution">
    <text evidence="2">The sequence shown here is derived from an EMBL/GenBank/DDBJ whole genome shotgun (WGS) entry which is preliminary data.</text>
</comment>
<protein>
    <submittedName>
        <fullName evidence="2">Peptidase</fullName>
    </submittedName>
</protein>
<proteinExistence type="predicted"/>
<name>A0A3S0PC60_9BACT</name>
<keyword evidence="3" id="KW-1185">Reference proteome</keyword>
<dbReference type="OrthoDB" id="1069207at2"/>
<reference evidence="2 3" key="1">
    <citation type="submission" date="2018-12" db="EMBL/GenBank/DDBJ databases">
        <title>Genome sequencing of Prevotella sp. KCOM 3155 (= JS262).</title>
        <authorList>
            <person name="Kook J.-K."/>
            <person name="Park S.-N."/>
            <person name="Lim Y.K."/>
        </authorList>
    </citation>
    <scope>NUCLEOTIDE SEQUENCE [LARGE SCALE GENOMIC DNA]</scope>
    <source>
        <strain evidence="2 3">KCOM 3155</strain>
    </source>
</reference>